<dbReference type="EMBL" id="ADJB01000106">
    <property type="protein sequence ID" value="OSK98344.1"/>
    <property type="molecule type" value="Genomic_DNA"/>
</dbReference>
<dbReference type="AlphaFoldDB" id="A0A1X3J778"/>
<evidence type="ECO:0000313" key="2">
    <source>
        <dbReference type="Proteomes" id="UP000193045"/>
    </source>
</evidence>
<protein>
    <submittedName>
        <fullName evidence="1">Uncharacterized protein</fullName>
    </submittedName>
</protein>
<accession>A0A1X3J778</accession>
<organism evidence="1 2">
    <name type="scientific">Escherichia coli H386</name>
    <dbReference type="NCBI Taxonomy" id="656397"/>
    <lineage>
        <taxon>Bacteria</taxon>
        <taxon>Pseudomonadati</taxon>
        <taxon>Pseudomonadota</taxon>
        <taxon>Gammaproteobacteria</taxon>
        <taxon>Enterobacterales</taxon>
        <taxon>Enterobacteriaceae</taxon>
        <taxon>Escherichia</taxon>
    </lineage>
</organism>
<name>A0A1X3J778_ECOLX</name>
<sequence>MAAASGALWCLFRVGPKRTVTGEGAAVGLNGGFLHTAQPGANCLSRPEIPEDVSYEKAP</sequence>
<gene>
    <name evidence="1" type="ORF">ECVG_05235</name>
</gene>
<proteinExistence type="predicted"/>
<comment type="caution">
    <text evidence="1">The sequence shown here is derived from an EMBL/GenBank/DDBJ whole genome shotgun (WGS) entry which is preliminary data.</text>
</comment>
<dbReference type="Proteomes" id="UP000193045">
    <property type="component" value="Unassembled WGS sequence"/>
</dbReference>
<reference evidence="1 2" key="1">
    <citation type="submission" date="2010-04" db="EMBL/GenBank/DDBJ databases">
        <title>The Genome Sequence of Escherichia coli H386.</title>
        <authorList>
            <consortium name="The Broad Institute Genome Sequencing Platform"/>
            <consortium name="The Broad Institute Genome Sequencing Center for Infectious Disease"/>
            <person name="Feldgarden M."/>
            <person name="Gordon D.M."/>
            <person name="Johnson J.R."/>
            <person name="Johnston B.D."/>
            <person name="Young S."/>
            <person name="Zeng Q."/>
            <person name="Koehrsen M."/>
            <person name="Alvarado L."/>
            <person name="Berlin A.M."/>
            <person name="Borenstein D."/>
            <person name="Chapman S.B."/>
            <person name="Chen Z."/>
            <person name="Engels R."/>
            <person name="Freedman E."/>
            <person name="Gellesch M."/>
            <person name="Goldberg J."/>
            <person name="Griggs A."/>
            <person name="Gujja S."/>
            <person name="Heilman E.R."/>
            <person name="Heiman D.I."/>
            <person name="Hepburn T.A."/>
            <person name="Howarth C."/>
            <person name="Jen D."/>
            <person name="Larson L."/>
            <person name="Mehta T."/>
            <person name="Park D."/>
            <person name="Pearson M."/>
            <person name="Richards J."/>
            <person name="Roberts A."/>
            <person name="Saif S."/>
            <person name="Shea T.D."/>
            <person name="Shenoy N."/>
            <person name="Sisk P."/>
            <person name="Stolte C."/>
            <person name="Sykes S.N."/>
            <person name="Walk T."/>
            <person name="White J."/>
            <person name="Yandava C."/>
            <person name="Haas B."/>
            <person name="Henn M.R."/>
            <person name="Nusbaum C."/>
            <person name="Birren B."/>
        </authorList>
    </citation>
    <scope>NUCLEOTIDE SEQUENCE [LARGE SCALE GENOMIC DNA]</scope>
    <source>
        <strain evidence="1 2">H386</strain>
    </source>
</reference>
<evidence type="ECO:0000313" key="1">
    <source>
        <dbReference type="EMBL" id="OSK98344.1"/>
    </source>
</evidence>
<feature type="non-terminal residue" evidence="1">
    <location>
        <position position="59"/>
    </location>
</feature>